<comment type="caution">
    <text evidence="2">The sequence shown here is derived from an EMBL/GenBank/DDBJ whole genome shotgun (WGS) entry which is preliminary data.</text>
</comment>
<accession>A0ABW9ZV52</accession>
<reference evidence="2 3" key="1">
    <citation type="submission" date="2020-01" db="EMBL/GenBank/DDBJ databases">
        <title>Genome analysis.</title>
        <authorList>
            <person name="Wu S."/>
            <person name="Wang G."/>
        </authorList>
    </citation>
    <scope>NUCLEOTIDE SEQUENCE [LARGE SCALE GENOMIC DNA]</scope>
    <source>
        <strain evidence="2 3">SYL130</strain>
    </source>
</reference>
<sequence>MVIFETERLVVRRFGPEDGELFFQVNGSPEVMHFIRPPKSREESDAFFRENLDFYLDHSLLGRFAVFAKNDGAFVGTFSYLYLSGEADFHLGYALVPGAWNKGYATELVRMGIPYFFENTPHPVVHAIVSPENHASQNVLKKTGFLYKERSEQAGSPVDVFYINRNLGTGSAIAGR</sequence>
<dbReference type="Pfam" id="PF13302">
    <property type="entry name" value="Acetyltransf_3"/>
    <property type="match status" value="1"/>
</dbReference>
<evidence type="ECO:0000313" key="3">
    <source>
        <dbReference type="Proteomes" id="UP000753802"/>
    </source>
</evidence>
<evidence type="ECO:0000313" key="2">
    <source>
        <dbReference type="EMBL" id="NCI49617.1"/>
    </source>
</evidence>
<dbReference type="PROSITE" id="PS51186">
    <property type="entry name" value="GNAT"/>
    <property type="match status" value="1"/>
</dbReference>
<dbReference type="Gene3D" id="3.40.630.30">
    <property type="match status" value="1"/>
</dbReference>
<dbReference type="PANTHER" id="PTHR43792:SF1">
    <property type="entry name" value="N-ACETYLTRANSFERASE DOMAIN-CONTAINING PROTEIN"/>
    <property type="match status" value="1"/>
</dbReference>
<dbReference type="InterPro" id="IPR016181">
    <property type="entry name" value="Acyl_CoA_acyltransferase"/>
</dbReference>
<keyword evidence="3" id="KW-1185">Reference proteome</keyword>
<dbReference type="Proteomes" id="UP000753802">
    <property type="component" value="Unassembled WGS sequence"/>
</dbReference>
<dbReference type="RefSeq" id="WP_161817929.1">
    <property type="nucleotide sequence ID" value="NZ_JAACJS010000011.1"/>
</dbReference>
<dbReference type="PANTHER" id="PTHR43792">
    <property type="entry name" value="GNAT FAMILY, PUTATIVE (AFU_ORTHOLOGUE AFUA_3G00765)-RELATED-RELATED"/>
    <property type="match status" value="1"/>
</dbReference>
<gene>
    <name evidence="2" type="ORF">GWC95_06770</name>
</gene>
<evidence type="ECO:0000259" key="1">
    <source>
        <dbReference type="PROSITE" id="PS51186"/>
    </source>
</evidence>
<dbReference type="SUPFAM" id="SSF55729">
    <property type="entry name" value="Acyl-CoA N-acyltransferases (Nat)"/>
    <property type="match status" value="1"/>
</dbReference>
<dbReference type="EMBL" id="JAACJS010000011">
    <property type="protein sequence ID" value="NCI49617.1"/>
    <property type="molecule type" value="Genomic_DNA"/>
</dbReference>
<name>A0ABW9ZV52_9BACT</name>
<dbReference type="InterPro" id="IPR000182">
    <property type="entry name" value="GNAT_dom"/>
</dbReference>
<organism evidence="2 3">
    <name type="scientific">Sediminibacterium roseum</name>
    <dbReference type="NCBI Taxonomy" id="1978412"/>
    <lineage>
        <taxon>Bacteria</taxon>
        <taxon>Pseudomonadati</taxon>
        <taxon>Bacteroidota</taxon>
        <taxon>Chitinophagia</taxon>
        <taxon>Chitinophagales</taxon>
        <taxon>Chitinophagaceae</taxon>
        <taxon>Sediminibacterium</taxon>
    </lineage>
</organism>
<feature type="domain" description="N-acetyltransferase" evidence="1">
    <location>
        <begin position="9"/>
        <end position="168"/>
    </location>
</feature>
<proteinExistence type="predicted"/>
<protein>
    <submittedName>
        <fullName evidence="2">GNAT family N-acetyltransferase</fullName>
    </submittedName>
</protein>
<dbReference type="InterPro" id="IPR051531">
    <property type="entry name" value="N-acetyltransferase"/>
</dbReference>